<dbReference type="GO" id="GO:0016712">
    <property type="term" value="F:oxidoreductase activity, acting on paired donors, with incorporation or reduction of molecular oxygen, reduced flavin or flavoprotein as one donor, and incorporation of one atom of oxygen"/>
    <property type="evidence" value="ECO:0007669"/>
    <property type="project" value="TreeGrafter"/>
</dbReference>
<dbReference type="Proteomes" id="UP000543287">
    <property type="component" value="Unassembled WGS sequence"/>
</dbReference>
<dbReference type="GO" id="GO:0019373">
    <property type="term" value="P:epoxygenase P450 pathway"/>
    <property type="evidence" value="ECO:0007669"/>
    <property type="project" value="TreeGrafter"/>
</dbReference>
<comment type="caution">
    <text evidence="5">The sequence shown here is derived from an EMBL/GenBank/DDBJ whole genome shotgun (WGS) entry which is preliminary data.</text>
</comment>
<reference evidence="5 6" key="1">
    <citation type="submission" date="2019-09" db="EMBL/GenBank/DDBJ databases">
        <title>Bird 10,000 Genomes (B10K) Project - Family phase.</title>
        <authorList>
            <person name="Zhang G."/>
        </authorList>
    </citation>
    <scope>NUCLEOTIDE SEQUENCE [LARGE SCALE GENOMIC DNA]</scope>
    <source>
        <strain evidence="5">B10K-LSUMZ-23963</strain>
        <tissue evidence="5">Muscle</tissue>
    </source>
</reference>
<dbReference type="PANTHER" id="PTHR24300:SF424">
    <property type="entry name" value="CYTOCHROME P450"/>
    <property type="match status" value="1"/>
</dbReference>
<dbReference type="InterPro" id="IPR050182">
    <property type="entry name" value="Cytochrome_P450_fam2"/>
</dbReference>
<dbReference type="SUPFAM" id="SSF48264">
    <property type="entry name" value="Cytochrome P450"/>
    <property type="match status" value="1"/>
</dbReference>
<keyword evidence="3" id="KW-0479">Metal-binding</keyword>
<comment type="similarity">
    <text evidence="2">Belongs to the cytochrome P450 family.</text>
</comment>
<dbReference type="GO" id="GO:0020037">
    <property type="term" value="F:heme binding"/>
    <property type="evidence" value="ECO:0007669"/>
    <property type="project" value="InterPro"/>
</dbReference>
<organism evidence="5 6">
    <name type="scientific">Dromaius novaehollandiae</name>
    <name type="common">Emu</name>
    <dbReference type="NCBI Taxonomy" id="8790"/>
    <lineage>
        <taxon>Eukaryota</taxon>
        <taxon>Metazoa</taxon>
        <taxon>Chordata</taxon>
        <taxon>Craniata</taxon>
        <taxon>Vertebrata</taxon>
        <taxon>Euteleostomi</taxon>
        <taxon>Archelosauria</taxon>
        <taxon>Archosauria</taxon>
        <taxon>Dinosauria</taxon>
        <taxon>Saurischia</taxon>
        <taxon>Theropoda</taxon>
        <taxon>Coelurosauria</taxon>
        <taxon>Aves</taxon>
        <taxon>Palaeognathae</taxon>
        <taxon>Casuariiformes</taxon>
        <taxon>Dromaiidae</taxon>
        <taxon>Dromaius</taxon>
    </lineage>
</organism>
<keyword evidence="4" id="KW-0408">Iron</keyword>
<dbReference type="InterPro" id="IPR002401">
    <property type="entry name" value="Cyt_P450_E_grp-I"/>
</dbReference>
<dbReference type="Pfam" id="PF00067">
    <property type="entry name" value="p450"/>
    <property type="match status" value="1"/>
</dbReference>
<dbReference type="GO" id="GO:0005506">
    <property type="term" value="F:iron ion binding"/>
    <property type="evidence" value="ECO:0007669"/>
    <property type="project" value="InterPro"/>
</dbReference>
<evidence type="ECO:0000256" key="3">
    <source>
        <dbReference type="ARBA" id="ARBA00022723"/>
    </source>
</evidence>
<dbReference type="AlphaFoldDB" id="A0A7K9BJ44"/>
<proteinExistence type="inferred from homology"/>
<evidence type="ECO:0000313" key="5">
    <source>
        <dbReference type="EMBL" id="NXG40343.1"/>
    </source>
</evidence>
<dbReference type="PRINTS" id="PR00463">
    <property type="entry name" value="EP450I"/>
</dbReference>
<dbReference type="Gene3D" id="1.10.630.10">
    <property type="entry name" value="Cytochrome P450"/>
    <property type="match status" value="1"/>
</dbReference>
<dbReference type="PANTHER" id="PTHR24300">
    <property type="entry name" value="CYTOCHROME P450 508A4-RELATED"/>
    <property type="match status" value="1"/>
</dbReference>
<feature type="non-terminal residue" evidence="5">
    <location>
        <position position="1"/>
    </location>
</feature>
<dbReference type="InterPro" id="IPR036396">
    <property type="entry name" value="Cyt_P450_sf"/>
</dbReference>
<dbReference type="GO" id="GO:0008392">
    <property type="term" value="F:arachidonate epoxygenase activity"/>
    <property type="evidence" value="ECO:0007669"/>
    <property type="project" value="TreeGrafter"/>
</dbReference>
<protein>
    <submittedName>
        <fullName evidence="5">CP2G1 protein</fullName>
    </submittedName>
</protein>
<evidence type="ECO:0000313" key="6">
    <source>
        <dbReference type="Proteomes" id="UP000543287"/>
    </source>
</evidence>
<evidence type="ECO:0000256" key="1">
    <source>
        <dbReference type="ARBA" id="ARBA00001971"/>
    </source>
</evidence>
<dbReference type="GO" id="GO:0006805">
    <property type="term" value="P:xenobiotic metabolic process"/>
    <property type="evidence" value="ECO:0007669"/>
    <property type="project" value="TreeGrafter"/>
</dbReference>
<sequence>QLYDMFSGVLRHLPGRHNRLYRLIEELKGFVAARVAANRASLDPAAPRDFIDCFLIQGDKESQNPASEFNSTNLVLTALNLFFAGTETVSSTLRFGFLFLMKHPQVEGRA</sequence>
<comment type="cofactor">
    <cofactor evidence="1">
        <name>heme</name>
        <dbReference type="ChEBI" id="CHEBI:30413"/>
    </cofactor>
</comment>
<dbReference type="GO" id="GO:0005737">
    <property type="term" value="C:cytoplasm"/>
    <property type="evidence" value="ECO:0007669"/>
    <property type="project" value="TreeGrafter"/>
</dbReference>
<dbReference type="EMBL" id="VWZH01000840">
    <property type="protein sequence ID" value="NXG40343.1"/>
    <property type="molecule type" value="Genomic_DNA"/>
</dbReference>
<feature type="non-terminal residue" evidence="5">
    <location>
        <position position="110"/>
    </location>
</feature>
<gene>
    <name evidence="5" type="primary">Cyp2g1_1</name>
    <name evidence="5" type="ORF">DRONOV_R15052</name>
</gene>
<accession>A0A7K9BJ44</accession>
<evidence type="ECO:0000256" key="4">
    <source>
        <dbReference type="ARBA" id="ARBA00023004"/>
    </source>
</evidence>
<evidence type="ECO:0000256" key="2">
    <source>
        <dbReference type="ARBA" id="ARBA00010617"/>
    </source>
</evidence>
<name>A0A7K9BJ44_DRONO</name>
<dbReference type="InterPro" id="IPR001128">
    <property type="entry name" value="Cyt_P450"/>
</dbReference>